<gene>
    <name evidence="3" type="ORF">H0A36_22775</name>
</gene>
<dbReference type="InterPro" id="IPR000772">
    <property type="entry name" value="Ricin_B_lectin"/>
</dbReference>
<protein>
    <submittedName>
        <fullName evidence="3">Ricin-type beta-trefoil lectin domain protein</fullName>
    </submittedName>
</protein>
<dbReference type="AlphaFoldDB" id="A0A853IHD4"/>
<keyword evidence="4" id="KW-1185">Reference proteome</keyword>
<evidence type="ECO:0000313" key="3">
    <source>
        <dbReference type="EMBL" id="NYZ68847.1"/>
    </source>
</evidence>
<name>A0A853IHD4_9GAMM</name>
<dbReference type="SMART" id="SM00458">
    <property type="entry name" value="RICIN"/>
    <property type="match status" value="1"/>
</dbReference>
<evidence type="ECO:0000256" key="1">
    <source>
        <dbReference type="SAM" id="SignalP"/>
    </source>
</evidence>
<dbReference type="CDD" id="cd23456">
    <property type="entry name" value="beta-trefoil_Ricin_SCDase"/>
    <property type="match status" value="1"/>
</dbReference>
<feature type="signal peptide" evidence="1">
    <location>
        <begin position="1"/>
        <end position="21"/>
    </location>
</feature>
<feature type="chain" id="PRO_5032968118" evidence="1">
    <location>
        <begin position="22"/>
        <end position="536"/>
    </location>
</feature>
<keyword evidence="1" id="KW-0732">Signal</keyword>
<dbReference type="EMBL" id="JACCKB010000052">
    <property type="protein sequence ID" value="NYZ68847.1"/>
    <property type="molecule type" value="Genomic_DNA"/>
</dbReference>
<dbReference type="Proteomes" id="UP000569732">
    <property type="component" value="Unassembled WGS sequence"/>
</dbReference>
<organism evidence="3 4">
    <name type="scientific">Spartinivicinus marinus</name>
    <dbReference type="NCBI Taxonomy" id="2994442"/>
    <lineage>
        <taxon>Bacteria</taxon>
        <taxon>Pseudomonadati</taxon>
        <taxon>Pseudomonadota</taxon>
        <taxon>Gammaproteobacteria</taxon>
        <taxon>Oceanospirillales</taxon>
        <taxon>Zooshikellaceae</taxon>
        <taxon>Spartinivicinus</taxon>
    </lineage>
</organism>
<comment type="caution">
    <text evidence="3">The sequence shown here is derived from an EMBL/GenBank/DDBJ whole genome shotgun (WGS) entry which is preliminary data.</text>
</comment>
<accession>A0A853IHD4</accession>
<evidence type="ECO:0000259" key="2">
    <source>
        <dbReference type="SMART" id="SM00458"/>
    </source>
</evidence>
<dbReference type="Pfam" id="PF00652">
    <property type="entry name" value="Ricin_B_lectin"/>
    <property type="match status" value="1"/>
</dbReference>
<dbReference type="InterPro" id="IPR035992">
    <property type="entry name" value="Ricin_B-like_lectins"/>
</dbReference>
<reference evidence="3 4" key="1">
    <citation type="submission" date="2020-07" db="EMBL/GenBank/DDBJ databases">
        <title>Endozoicomonas sp. nov., isolated from sediment.</title>
        <authorList>
            <person name="Gu T."/>
        </authorList>
    </citation>
    <scope>NUCLEOTIDE SEQUENCE [LARGE SCALE GENOMIC DNA]</scope>
    <source>
        <strain evidence="3 4">SM1973</strain>
    </source>
</reference>
<dbReference type="PROSITE" id="PS50231">
    <property type="entry name" value="RICIN_B_LECTIN"/>
    <property type="match status" value="1"/>
</dbReference>
<dbReference type="SUPFAM" id="SSF50370">
    <property type="entry name" value="Ricin B-like lectins"/>
    <property type="match status" value="1"/>
</dbReference>
<proteinExistence type="predicted"/>
<dbReference type="RefSeq" id="WP_180570846.1">
    <property type="nucleotide sequence ID" value="NZ_JACCKB010000052.1"/>
</dbReference>
<evidence type="ECO:0000313" key="4">
    <source>
        <dbReference type="Proteomes" id="UP000569732"/>
    </source>
</evidence>
<feature type="domain" description="Ricin B lectin" evidence="2">
    <location>
        <begin position="23"/>
        <end position="146"/>
    </location>
</feature>
<dbReference type="Gene3D" id="2.80.10.50">
    <property type="match status" value="1"/>
</dbReference>
<sequence length="536" mass="61328">MKASHLLSLTILGLSISAVNAEEYQQLKSGSGLCLDVFNAGVADKTPVTPFSCHGGVNQQWLMDSQGRLHPKNAPDKCLEVGRNVTYNKTAYIAQCNNEMYQRWRWSGNSIHNQSNPYMVLDYYADRQVIGTWQFHGGSNQQWEWVKSEKPTTTTKPQKPTQADDVRHIMISVNVWGEYNNRGWARQSTLREKGNFKLYNATIYPDIAEGYDLGNLKEGLKQEDASYHQENVLSQQRFISVHDMRGEQQPKQHSTDLLKFFKNYIGKVVSKERKNHPNKSLRFSLMVHGHGGVGLGSLFERRLYPEDARELFNYIIEKSGNKIELLDLATLCNESFWENISNFYPYANYILASQYTSGGMKGNIKAVTDIPEELYPEAFNSSMSLREIAEERLKRVVDIRYANQTGPSVPNGSTQKSKTLIDSSQVEPFVCSLKGIYGSTKPKQHSRESSVHDVKQYLLDLKTHGADQYKLNQSLQAFDQMLIKHVTNEFKFSEFWKSYRSYGLGINPTFYKHTKPVGKDLFEAFTEVMHQKPQCK</sequence>